<evidence type="ECO:0000313" key="1">
    <source>
        <dbReference type="EMBL" id="MBM2620327.1"/>
    </source>
</evidence>
<protein>
    <submittedName>
        <fullName evidence="1">Uncharacterized protein</fullName>
    </submittedName>
</protein>
<sequence>MATFYQEGQNVHGNQVNADSVDLRGADLGVASGPGNREESARDIEAVLAVLRRAAENGLVGRADADRAAGELGAAANEARSGNTGGAATRVERAVRILQAAAPMAAIAGTLTSVWGNLAGSA</sequence>
<organism evidence="1 2">
    <name type="scientific">Paractinoplanes ovalisporus</name>
    <dbReference type="NCBI Taxonomy" id="2810368"/>
    <lineage>
        <taxon>Bacteria</taxon>
        <taxon>Bacillati</taxon>
        <taxon>Actinomycetota</taxon>
        <taxon>Actinomycetes</taxon>
        <taxon>Micromonosporales</taxon>
        <taxon>Micromonosporaceae</taxon>
        <taxon>Paractinoplanes</taxon>
    </lineage>
</organism>
<reference evidence="1 2" key="1">
    <citation type="submission" date="2021-01" db="EMBL/GenBank/DDBJ databases">
        <title>Actinoplanes sp. nov. LDG1-06 isolated from lichen.</title>
        <authorList>
            <person name="Saeng-In P."/>
            <person name="Phongsopitanun W."/>
            <person name="Kanchanasin P."/>
            <person name="Yuki M."/>
            <person name="Kudo T."/>
            <person name="Ohkuma M."/>
            <person name="Tanasupawat S."/>
        </authorList>
    </citation>
    <scope>NUCLEOTIDE SEQUENCE [LARGE SCALE GENOMIC DNA]</scope>
    <source>
        <strain evidence="1 2">LDG1-06</strain>
    </source>
</reference>
<dbReference type="EMBL" id="JAENHP010000014">
    <property type="protein sequence ID" value="MBM2620327.1"/>
    <property type="molecule type" value="Genomic_DNA"/>
</dbReference>
<dbReference type="Proteomes" id="UP000632138">
    <property type="component" value="Unassembled WGS sequence"/>
</dbReference>
<dbReference type="RefSeq" id="WP_203380316.1">
    <property type="nucleotide sequence ID" value="NZ_JAENHP010000014.1"/>
</dbReference>
<gene>
    <name evidence="1" type="ORF">JIG36_32920</name>
</gene>
<keyword evidence="2" id="KW-1185">Reference proteome</keyword>
<name>A0ABS2AKF8_9ACTN</name>
<comment type="caution">
    <text evidence="1">The sequence shown here is derived from an EMBL/GenBank/DDBJ whole genome shotgun (WGS) entry which is preliminary data.</text>
</comment>
<evidence type="ECO:0000313" key="2">
    <source>
        <dbReference type="Proteomes" id="UP000632138"/>
    </source>
</evidence>
<accession>A0ABS2AKF8</accession>
<proteinExistence type="predicted"/>